<dbReference type="PANTHER" id="PTHR34501">
    <property type="entry name" value="PROTEIN YDDL-RELATED"/>
    <property type="match status" value="1"/>
</dbReference>
<dbReference type="Proteomes" id="UP000248598">
    <property type="component" value="Chromosome 1"/>
</dbReference>
<evidence type="ECO:0000313" key="13">
    <source>
        <dbReference type="EMBL" id="SQH24044.1"/>
    </source>
</evidence>
<dbReference type="GO" id="GO:0046930">
    <property type="term" value="C:pore complex"/>
    <property type="evidence" value="ECO:0007669"/>
    <property type="project" value="UniProtKB-KW"/>
</dbReference>
<name>A0AAX2J0H0_KINKI</name>
<evidence type="ECO:0000313" key="14">
    <source>
        <dbReference type="Proteomes" id="UP000248598"/>
    </source>
</evidence>
<evidence type="ECO:0000256" key="10">
    <source>
        <dbReference type="ARBA" id="ARBA00023237"/>
    </source>
</evidence>
<dbReference type="GeneID" id="93261519"/>
<dbReference type="InterPro" id="IPR033900">
    <property type="entry name" value="Gram_neg_porin_domain"/>
</dbReference>
<evidence type="ECO:0000256" key="1">
    <source>
        <dbReference type="ARBA" id="ARBA00004571"/>
    </source>
</evidence>
<evidence type="ECO:0000256" key="2">
    <source>
        <dbReference type="ARBA" id="ARBA00011233"/>
    </source>
</evidence>
<reference evidence="13 14" key="1">
    <citation type="submission" date="2018-06" db="EMBL/GenBank/DDBJ databases">
        <authorList>
            <consortium name="Pathogen Informatics"/>
            <person name="Doyle S."/>
        </authorList>
    </citation>
    <scope>NUCLEOTIDE SEQUENCE [LARGE SCALE GENOMIC DNA]</scope>
    <source>
        <strain evidence="13 14">NCTC10529</strain>
    </source>
</reference>
<dbReference type="KEGG" id="kki:KKKWG1_0018"/>
<dbReference type="AlphaFoldDB" id="A0AAX2J0H0"/>
<proteinExistence type="predicted"/>
<comment type="subcellular location">
    <subcellularLocation>
        <location evidence="1">Cell outer membrane</location>
        <topology evidence="1">Multi-pass membrane protein</topology>
    </subcellularLocation>
</comment>
<organism evidence="13 14">
    <name type="scientific">Kingella kingae</name>
    <dbReference type="NCBI Taxonomy" id="504"/>
    <lineage>
        <taxon>Bacteria</taxon>
        <taxon>Pseudomonadati</taxon>
        <taxon>Pseudomonadota</taxon>
        <taxon>Betaproteobacteria</taxon>
        <taxon>Neisseriales</taxon>
        <taxon>Neisseriaceae</taxon>
        <taxon>Kingella</taxon>
    </lineage>
</organism>
<dbReference type="Pfam" id="PF13609">
    <property type="entry name" value="Porin_4"/>
    <property type="match status" value="1"/>
</dbReference>
<dbReference type="GO" id="GO:0015288">
    <property type="term" value="F:porin activity"/>
    <property type="evidence" value="ECO:0007669"/>
    <property type="project" value="UniProtKB-KW"/>
</dbReference>
<keyword evidence="6 11" id="KW-0732">Signal</keyword>
<dbReference type="InterPro" id="IPR050298">
    <property type="entry name" value="Gram-neg_bact_OMP"/>
</dbReference>
<evidence type="ECO:0000256" key="7">
    <source>
        <dbReference type="ARBA" id="ARBA00023065"/>
    </source>
</evidence>
<dbReference type="Gene3D" id="2.40.160.10">
    <property type="entry name" value="Porin"/>
    <property type="match status" value="1"/>
</dbReference>
<evidence type="ECO:0000256" key="8">
    <source>
        <dbReference type="ARBA" id="ARBA00023114"/>
    </source>
</evidence>
<comment type="subunit">
    <text evidence="2">Homotrimer.</text>
</comment>
<dbReference type="InterPro" id="IPR023614">
    <property type="entry name" value="Porin_dom_sf"/>
</dbReference>
<protein>
    <submittedName>
        <fullName evidence="13">Porin</fullName>
    </submittedName>
</protein>
<gene>
    <name evidence="13" type="primary">porB_1</name>
    <name evidence="13" type="ORF">NCTC10529_00193</name>
</gene>
<keyword evidence="9" id="KW-0472">Membrane</keyword>
<dbReference type="InterPro" id="IPR002299">
    <property type="entry name" value="Porin_Neis"/>
</dbReference>
<dbReference type="SUPFAM" id="SSF56935">
    <property type="entry name" value="Porins"/>
    <property type="match status" value="1"/>
</dbReference>
<keyword evidence="8" id="KW-0626">Porin</keyword>
<evidence type="ECO:0000256" key="4">
    <source>
        <dbReference type="ARBA" id="ARBA00022452"/>
    </source>
</evidence>
<dbReference type="RefSeq" id="WP_003788232.1">
    <property type="nucleotide sequence ID" value="NZ_CP050136.1"/>
</dbReference>
<keyword evidence="3" id="KW-0813">Transport</keyword>
<dbReference type="PRINTS" id="PR00184">
    <property type="entry name" value="NEISSPPORIN"/>
</dbReference>
<dbReference type="EMBL" id="LS483426">
    <property type="protein sequence ID" value="SQH24044.1"/>
    <property type="molecule type" value="Genomic_DNA"/>
</dbReference>
<keyword evidence="4" id="KW-1134">Transmembrane beta strand</keyword>
<keyword evidence="7" id="KW-0406">Ion transport</keyword>
<dbReference type="PANTHER" id="PTHR34501:SF9">
    <property type="entry name" value="MAJOR OUTER MEMBRANE PROTEIN P.IA"/>
    <property type="match status" value="1"/>
</dbReference>
<feature type="signal peptide" evidence="11">
    <location>
        <begin position="1"/>
        <end position="19"/>
    </location>
</feature>
<dbReference type="InterPro" id="IPR001702">
    <property type="entry name" value="Porin_Gram-ve"/>
</dbReference>
<keyword evidence="5" id="KW-0812">Transmembrane</keyword>
<dbReference type="GO" id="GO:0034220">
    <property type="term" value="P:monoatomic ion transmembrane transport"/>
    <property type="evidence" value="ECO:0007669"/>
    <property type="project" value="InterPro"/>
</dbReference>
<accession>A0AAX2J0H0</accession>
<evidence type="ECO:0000256" key="5">
    <source>
        <dbReference type="ARBA" id="ARBA00022692"/>
    </source>
</evidence>
<feature type="chain" id="PRO_5043365369" evidence="11">
    <location>
        <begin position="20"/>
        <end position="350"/>
    </location>
</feature>
<evidence type="ECO:0000256" key="9">
    <source>
        <dbReference type="ARBA" id="ARBA00023136"/>
    </source>
</evidence>
<dbReference type="CDD" id="cd00342">
    <property type="entry name" value="gram_neg_porins"/>
    <property type="match status" value="1"/>
</dbReference>
<dbReference type="GO" id="GO:0009279">
    <property type="term" value="C:cell outer membrane"/>
    <property type="evidence" value="ECO:0007669"/>
    <property type="project" value="UniProtKB-SubCell"/>
</dbReference>
<evidence type="ECO:0000256" key="6">
    <source>
        <dbReference type="ARBA" id="ARBA00022729"/>
    </source>
</evidence>
<evidence type="ECO:0000256" key="3">
    <source>
        <dbReference type="ARBA" id="ARBA00022448"/>
    </source>
</evidence>
<dbReference type="PRINTS" id="PR00182">
    <property type="entry name" value="ECOLNEIPORIN"/>
</dbReference>
<evidence type="ECO:0000256" key="11">
    <source>
        <dbReference type="SAM" id="SignalP"/>
    </source>
</evidence>
<evidence type="ECO:0000259" key="12">
    <source>
        <dbReference type="Pfam" id="PF13609"/>
    </source>
</evidence>
<feature type="domain" description="Porin" evidence="12">
    <location>
        <begin position="7"/>
        <end position="331"/>
    </location>
</feature>
<keyword evidence="10" id="KW-0998">Cell outer membrane</keyword>
<sequence>MKKTLLAIALAAVSTTSMADVILYGNIKGGVEVTKTVGVNGTTTAIADYGSFVGFKGHENLNGNLKAIWQLEQDVDVAGGAYGKNRTQGFGTRDSFVGLASDFGTVKAGYQSTPIKAVNDRLDIWEYGQGGKVAGLGEFTQDSDANTRAVAISYETPNMGGFTATAYVSPSDNNQGNKTDGRDRSIYGVGASYEQPEGGFFADVAGVYVKAGANNFTNTSARHAPNYDHAYQAIVQAGYEQGNVLVGVAAQRAKNVDVNYDVRNEVAVSGAYKVSPALRLKASAAYGFKLADQSGAKAYGNGKYLQGVVGADYAFSKRTMVNGQVGYTQFGNKANNNRTGAVSMGMSHKF</sequence>